<dbReference type="EMBL" id="JAOZFE010000002">
    <property type="protein sequence ID" value="MCW0952997.1"/>
    <property type="molecule type" value="Genomic_DNA"/>
</dbReference>
<accession>A0ABT3E453</accession>
<protein>
    <submittedName>
        <fullName evidence="1">Uncharacterized protein</fullName>
    </submittedName>
</protein>
<organism evidence="1 2">
    <name type="scientific">Weissella ceti</name>
    <dbReference type="NCBI Taxonomy" id="759620"/>
    <lineage>
        <taxon>Bacteria</taxon>
        <taxon>Bacillati</taxon>
        <taxon>Bacillota</taxon>
        <taxon>Bacilli</taxon>
        <taxon>Lactobacillales</taxon>
        <taxon>Lactobacillaceae</taxon>
        <taxon>Weissella</taxon>
    </lineage>
</organism>
<comment type="caution">
    <text evidence="1">The sequence shown here is derived from an EMBL/GenBank/DDBJ whole genome shotgun (WGS) entry which is preliminary data.</text>
</comment>
<name>A0ABT3E453_9LACO</name>
<reference evidence="1 2" key="1">
    <citation type="submission" date="2022-10" db="EMBL/GenBank/DDBJ databases">
        <title>Weissella fermenti sp. nov., isolated from fermented cabbage.</title>
        <authorList>
            <person name="Lee J.K."/>
            <person name="Baek J.H."/>
            <person name="Choi D.G."/>
            <person name="Kim J.M."/>
            <person name="Jeon C.O."/>
        </authorList>
    </citation>
    <scope>NUCLEOTIDE SEQUENCE [LARGE SCALE GENOMIC DNA]</scope>
    <source>
        <strain evidence="1 2">KACC 18534</strain>
    </source>
</reference>
<keyword evidence="2" id="KW-1185">Reference proteome</keyword>
<sequence>MDVTKLNSELLRVSTTIKQIDTAIAEMYGTEIGSYDDLTPLLHQDTSKSYRHVGRAFNFVIEQYNSLVIRHLFIDEMGDAAVRLRKLRIDGLVVATVDRVARQKLNDLIVGLAFVTSAVNLMGVDINKAPEVHFEPVKSTEWEVEATLEQKWGTTQGAAFDGDNYYVFGSTGATGGKMMLSVVNRHDERQSFVATGDLGDLLSGSQLDTPQDNALGHANDSAVVSRDSSEVTLLVSSMIRNEIATCIVNLRDRTARIGKRIPITGFNSAQYSVQLMAGNKVMVRALDAYWTAKYNENGMHFVKFARHVDMRQVVKDLGYKSAAVYQADWYENGYLYTSAWLPDLRASLIVETIPQGADDQAVVSNRHWYGYDKGRKFEIEKVWYDNGEMYANVAQSNPYEHHIIKPIWKENNE</sequence>
<dbReference type="RefSeq" id="WP_213408342.1">
    <property type="nucleotide sequence ID" value="NZ_CP074441.1"/>
</dbReference>
<dbReference type="Proteomes" id="UP001526225">
    <property type="component" value="Unassembled WGS sequence"/>
</dbReference>
<gene>
    <name evidence="1" type="ORF">OIT44_02785</name>
</gene>
<proteinExistence type="predicted"/>
<evidence type="ECO:0000313" key="1">
    <source>
        <dbReference type="EMBL" id="MCW0952997.1"/>
    </source>
</evidence>
<evidence type="ECO:0000313" key="2">
    <source>
        <dbReference type="Proteomes" id="UP001526225"/>
    </source>
</evidence>